<gene>
    <name evidence="6" type="ORF">HQ393_13090</name>
</gene>
<dbReference type="InterPro" id="IPR036388">
    <property type="entry name" value="WH-like_DNA-bd_sf"/>
</dbReference>
<evidence type="ECO:0000256" key="1">
    <source>
        <dbReference type="ARBA" id="ARBA00009437"/>
    </source>
</evidence>
<dbReference type="EMBL" id="CP058627">
    <property type="protein sequence ID" value="QLG89100.1"/>
    <property type="molecule type" value="Genomic_DNA"/>
</dbReference>
<dbReference type="Pfam" id="PF03466">
    <property type="entry name" value="LysR_substrate"/>
    <property type="match status" value="1"/>
</dbReference>
<keyword evidence="3" id="KW-0238">DNA-binding</keyword>
<sequence length="302" mass="32801">MTPISADFNDYMYFAQVIEFGGFSAAARKLGIPKSRLSRRIAGLESRLGVRLLQRSTRRLTLTDVGQRFLAHCQALLREAEAAECVAASLKAEPSGRVRLSAPAAILDGLQDVLYRYIVAHPKVVLETVATPRRVDLLEEGIDIALRVRATDDEDPQWATRRLRPTQACLVASPQLVNALGGLNTPGALTLAPALGVIAADQRIHWRLVNAAGEIRELALPPRLITESFMLRRQAAIDGIGVTMLPADFVAADLAAGTLVQVLPDWQFPSSHYQAVYASQRGLSPAVRALLDLLVESLAEAK</sequence>
<evidence type="ECO:0000256" key="3">
    <source>
        <dbReference type="ARBA" id="ARBA00023125"/>
    </source>
</evidence>
<dbReference type="FunFam" id="1.10.10.10:FF:000001">
    <property type="entry name" value="LysR family transcriptional regulator"/>
    <property type="match status" value="1"/>
</dbReference>
<keyword evidence="4" id="KW-0804">Transcription</keyword>
<dbReference type="KEGG" id="chiz:HQ393_13090"/>
<proteinExistence type="inferred from homology"/>
<organism evidence="6 7">
    <name type="scientific">Chitinibacter bivalviorum</name>
    <dbReference type="NCBI Taxonomy" id="2739434"/>
    <lineage>
        <taxon>Bacteria</taxon>
        <taxon>Pseudomonadati</taxon>
        <taxon>Pseudomonadota</taxon>
        <taxon>Betaproteobacteria</taxon>
        <taxon>Neisseriales</taxon>
        <taxon>Chitinibacteraceae</taxon>
        <taxon>Chitinibacter</taxon>
    </lineage>
</organism>
<evidence type="ECO:0000259" key="5">
    <source>
        <dbReference type="PROSITE" id="PS50931"/>
    </source>
</evidence>
<dbReference type="GO" id="GO:0006351">
    <property type="term" value="P:DNA-templated transcription"/>
    <property type="evidence" value="ECO:0007669"/>
    <property type="project" value="TreeGrafter"/>
</dbReference>
<dbReference type="GO" id="GO:0003700">
    <property type="term" value="F:DNA-binding transcription factor activity"/>
    <property type="evidence" value="ECO:0007669"/>
    <property type="project" value="InterPro"/>
</dbReference>
<feature type="domain" description="HTH lysR-type" evidence="5">
    <location>
        <begin position="7"/>
        <end position="63"/>
    </location>
</feature>
<reference evidence="6 7" key="1">
    <citation type="submission" date="2020-07" db="EMBL/GenBank/DDBJ databases">
        <title>Complete genome sequence of Chitinibacter sp. 2T18.</title>
        <authorList>
            <person name="Bae J.-W."/>
            <person name="Choi J.-W."/>
        </authorList>
    </citation>
    <scope>NUCLEOTIDE SEQUENCE [LARGE SCALE GENOMIC DNA]</scope>
    <source>
        <strain evidence="6 7">2T18</strain>
    </source>
</reference>
<name>A0A7H9BKB4_9NEIS</name>
<keyword evidence="7" id="KW-1185">Reference proteome</keyword>
<evidence type="ECO:0000313" key="7">
    <source>
        <dbReference type="Proteomes" id="UP000509597"/>
    </source>
</evidence>
<dbReference type="Pfam" id="PF00126">
    <property type="entry name" value="HTH_1"/>
    <property type="match status" value="1"/>
</dbReference>
<protein>
    <submittedName>
        <fullName evidence="6">LysR family transcriptional regulator</fullName>
    </submittedName>
</protein>
<dbReference type="InterPro" id="IPR058163">
    <property type="entry name" value="LysR-type_TF_proteobact-type"/>
</dbReference>
<accession>A0A7H9BKB4</accession>
<comment type="similarity">
    <text evidence="1">Belongs to the LysR transcriptional regulatory family.</text>
</comment>
<dbReference type="Proteomes" id="UP000509597">
    <property type="component" value="Chromosome"/>
</dbReference>
<dbReference type="Gene3D" id="3.40.190.290">
    <property type="match status" value="1"/>
</dbReference>
<dbReference type="InterPro" id="IPR036390">
    <property type="entry name" value="WH_DNA-bd_sf"/>
</dbReference>
<dbReference type="PANTHER" id="PTHR30537:SF31">
    <property type="entry name" value="TRANSCRIPTIONAL REGULATOR, LYSR FAMILY"/>
    <property type="match status" value="1"/>
</dbReference>
<dbReference type="Gene3D" id="1.10.10.10">
    <property type="entry name" value="Winged helix-like DNA-binding domain superfamily/Winged helix DNA-binding domain"/>
    <property type="match status" value="1"/>
</dbReference>
<dbReference type="GO" id="GO:0043565">
    <property type="term" value="F:sequence-specific DNA binding"/>
    <property type="evidence" value="ECO:0007669"/>
    <property type="project" value="TreeGrafter"/>
</dbReference>
<dbReference type="PROSITE" id="PS50931">
    <property type="entry name" value="HTH_LYSR"/>
    <property type="match status" value="1"/>
</dbReference>
<dbReference type="PANTHER" id="PTHR30537">
    <property type="entry name" value="HTH-TYPE TRANSCRIPTIONAL REGULATOR"/>
    <property type="match status" value="1"/>
</dbReference>
<dbReference type="AlphaFoldDB" id="A0A7H9BKB4"/>
<keyword evidence="2" id="KW-0805">Transcription regulation</keyword>
<dbReference type="SUPFAM" id="SSF53850">
    <property type="entry name" value="Periplasmic binding protein-like II"/>
    <property type="match status" value="1"/>
</dbReference>
<evidence type="ECO:0000256" key="4">
    <source>
        <dbReference type="ARBA" id="ARBA00023163"/>
    </source>
</evidence>
<evidence type="ECO:0000313" key="6">
    <source>
        <dbReference type="EMBL" id="QLG89100.1"/>
    </source>
</evidence>
<evidence type="ECO:0000256" key="2">
    <source>
        <dbReference type="ARBA" id="ARBA00023015"/>
    </source>
</evidence>
<dbReference type="SUPFAM" id="SSF46785">
    <property type="entry name" value="Winged helix' DNA-binding domain"/>
    <property type="match status" value="1"/>
</dbReference>
<dbReference type="RefSeq" id="WP_179355601.1">
    <property type="nucleotide sequence ID" value="NZ_CP058627.1"/>
</dbReference>
<dbReference type="InterPro" id="IPR000847">
    <property type="entry name" value="LysR_HTH_N"/>
</dbReference>
<dbReference type="InterPro" id="IPR005119">
    <property type="entry name" value="LysR_subst-bd"/>
</dbReference>